<dbReference type="HOGENOM" id="CLU_2354532_0_0_5"/>
<organism evidence="1 2">
    <name type="scientific">Candidatus Endolissoclinum faulkneri L2</name>
    <dbReference type="NCBI Taxonomy" id="1193729"/>
    <lineage>
        <taxon>Bacteria</taxon>
        <taxon>Pseudomonadati</taxon>
        <taxon>Pseudomonadota</taxon>
        <taxon>Alphaproteobacteria</taxon>
        <taxon>Rhodospirillales</taxon>
        <taxon>Rhodospirillaceae</taxon>
        <taxon>Candidatus Endolissoclinum</taxon>
    </lineage>
</organism>
<evidence type="ECO:0000313" key="2">
    <source>
        <dbReference type="Proteomes" id="UP000010077"/>
    </source>
</evidence>
<proteinExistence type="predicted"/>
<dbReference type="Proteomes" id="UP000010077">
    <property type="component" value="Chromosome"/>
</dbReference>
<evidence type="ECO:0000313" key="1">
    <source>
        <dbReference type="EMBL" id="AFX98457.1"/>
    </source>
</evidence>
<dbReference type="EMBL" id="CP003539">
    <property type="protein sequence ID" value="AFX98457.1"/>
    <property type="molecule type" value="Genomic_DNA"/>
</dbReference>
<sequence>MPAEWAIAVIESIGTVRVPIAKAIPLAAAKPILIPVKLPGPTIAATASSSVKLQPASASTSSIIVITISACPWLIRNTLTANVLPDFATATEQAVV</sequence>
<protein>
    <submittedName>
        <fullName evidence="1">Uncharacterized protein</fullName>
    </submittedName>
</protein>
<dbReference type="KEGG" id="thal:A1OE_257"/>
<keyword evidence="2" id="KW-1185">Reference proteome</keyword>
<dbReference type="AlphaFoldDB" id="K7YLW0"/>
<gene>
    <name evidence="1" type="ORF">A1OE_257</name>
</gene>
<accession>K7YLW0</accession>
<reference evidence="1 2" key="1">
    <citation type="journal article" date="2012" name="Proc. Natl. Acad. Sci. U.S.A.">
        <title>Genome streamlining and chemical defense in a coral reef symbiosis.</title>
        <authorList>
            <person name="Kwan J.C."/>
            <person name="Donia M.S."/>
            <person name="Han A.W."/>
            <person name="Hirose E."/>
            <person name="Haygood M.G."/>
            <person name="Schmidt E.W."/>
        </authorList>
    </citation>
    <scope>NUCLEOTIDE SEQUENCE [LARGE SCALE GENOMIC DNA]</scope>
    <source>
        <strain evidence="1 2">L2</strain>
    </source>
</reference>
<name>K7YLW0_9PROT</name>